<gene>
    <name evidence="3" type="ORF">CYNAS_LOCUS4722</name>
</gene>
<protein>
    <recommendedName>
        <fullName evidence="5">Secreted protein</fullName>
    </recommendedName>
</protein>
<evidence type="ECO:0000256" key="1">
    <source>
        <dbReference type="SAM" id="MobiDB-lite"/>
    </source>
</evidence>
<feature type="region of interest" description="Disordered" evidence="1">
    <location>
        <begin position="38"/>
        <end position="119"/>
    </location>
</feature>
<dbReference type="AlphaFoldDB" id="A0AA36DS35"/>
<sequence>MKSSLLAFILIFLFKALAVHGLFFAVPQPVYRRWTGSIVTTTRSPPYETGSNSTGHKPKQESGDKKRHKKDKKKKADEKDWNDVLKKEEDSGSKKKKGDQAKNRKNDIYDRTEKKASQT</sequence>
<proteinExistence type="predicted"/>
<name>A0AA36DS35_CYLNA</name>
<accession>A0AA36DS35</accession>
<reference evidence="3" key="1">
    <citation type="submission" date="2023-07" db="EMBL/GenBank/DDBJ databases">
        <authorList>
            <consortium name="CYATHOMIX"/>
        </authorList>
    </citation>
    <scope>NUCLEOTIDE SEQUENCE</scope>
    <source>
        <strain evidence="3">N/A</strain>
    </source>
</reference>
<comment type="caution">
    <text evidence="3">The sequence shown here is derived from an EMBL/GenBank/DDBJ whole genome shotgun (WGS) entry which is preliminary data.</text>
</comment>
<organism evidence="3 4">
    <name type="scientific">Cylicocyclus nassatus</name>
    <name type="common">Nematode worm</name>
    <dbReference type="NCBI Taxonomy" id="53992"/>
    <lineage>
        <taxon>Eukaryota</taxon>
        <taxon>Metazoa</taxon>
        <taxon>Ecdysozoa</taxon>
        <taxon>Nematoda</taxon>
        <taxon>Chromadorea</taxon>
        <taxon>Rhabditida</taxon>
        <taxon>Rhabditina</taxon>
        <taxon>Rhabditomorpha</taxon>
        <taxon>Strongyloidea</taxon>
        <taxon>Strongylidae</taxon>
        <taxon>Cylicocyclus</taxon>
    </lineage>
</organism>
<evidence type="ECO:0000313" key="4">
    <source>
        <dbReference type="Proteomes" id="UP001176961"/>
    </source>
</evidence>
<feature type="chain" id="PRO_5041433714" description="Secreted protein" evidence="2">
    <location>
        <begin position="22"/>
        <end position="119"/>
    </location>
</feature>
<feature type="signal peptide" evidence="2">
    <location>
        <begin position="1"/>
        <end position="21"/>
    </location>
</feature>
<evidence type="ECO:0000256" key="2">
    <source>
        <dbReference type="SAM" id="SignalP"/>
    </source>
</evidence>
<evidence type="ECO:0008006" key="5">
    <source>
        <dbReference type="Google" id="ProtNLM"/>
    </source>
</evidence>
<keyword evidence="4" id="KW-1185">Reference proteome</keyword>
<dbReference type="Proteomes" id="UP001176961">
    <property type="component" value="Unassembled WGS sequence"/>
</dbReference>
<keyword evidence="2" id="KW-0732">Signal</keyword>
<evidence type="ECO:0000313" key="3">
    <source>
        <dbReference type="EMBL" id="CAJ0592739.1"/>
    </source>
</evidence>
<dbReference type="EMBL" id="CATQJL010000112">
    <property type="protein sequence ID" value="CAJ0592739.1"/>
    <property type="molecule type" value="Genomic_DNA"/>
</dbReference>
<feature type="compositionally biased region" description="Basic and acidic residues" evidence="1">
    <location>
        <begin position="74"/>
        <end position="119"/>
    </location>
</feature>
<feature type="compositionally biased region" description="Polar residues" evidence="1">
    <location>
        <begin position="38"/>
        <end position="55"/>
    </location>
</feature>